<keyword evidence="3" id="KW-1133">Transmembrane helix</keyword>
<dbReference type="Gene3D" id="2.40.30.170">
    <property type="match status" value="1"/>
</dbReference>
<organism evidence="5 6">
    <name type="scientific">Phyllobacterium myrsinacearum</name>
    <dbReference type="NCBI Taxonomy" id="28101"/>
    <lineage>
        <taxon>Bacteria</taxon>
        <taxon>Pseudomonadati</taxon>
        <taxon>Pseudomonadota</taxon>
        <taxon>Alphaproteobacteria</taxon>
        <taxon>Hyphomicrobiales</taxon>
        <taxon>Phyllobacteriaceae</taxon>
        <taxon>Phyllobacterium</taxon>
    </lineage>
</organism>
<comment type="similarity">
    <text evidence="1">Belongs to the membrane fusion protein (MFP) (TC 8.A.1) family.</text>
</comment>
<dbReference type="Proteomes" id="UP000549052">
    <property type="component" value="Unassembled WGS sequence"/>
</dbReference>
<dbReference type="InterPro" id="IPR006143">
    <property type="entry name" value="RND_pump_MFP"/>
</dbReference>
<protein>
    <submittedName>
        <fullName evidence="5">Membrane fusion protein (Multidrug efflux system)</fullName>
    </submittedName>
</protein>
<name>A0A839EXU6_9HYPH</name>
<dbReference type="FunFam" id="2.40.30.170:FF:000010">
    <property type="entry name" value="Efflux RND transporter periplasmic adaptor subunit"/>
    <property type="match status" value="1"/>
</dbReference>
<evidence type="ECO:0000256" key="3">
    <source>
        <dbReference type="SAM" id="Phobius"/>
    </source>
</evidence>
<dbReference type="Gene3D" id="1.10.287.470">
    <property type="entry name" value="Helix hairpin bin"/>
    <property type="match status" value="1"/>
</dbReference>
<keyword evidence="6" id="KW-1185">Reference proteome</keyword>
<feature type="compositionally biased region" description="Low complexity" evidence="2">
    <location>
        <begin position="315"/>
        <end position="336"/>
    </location>
</feature>
<dbReference type="Gene3D" id="2.40.420.20">
    <property type="match status" value="1"/>
</dbReference>
<dbReference type="SUPFAM" id="SSF111369">
    <property type="entry name" value="HlyD-like secretion proteins"/>
    <property type="match status" value="1"/>
</dbReference>
<accession>A0A839EXU6</accession>
<sequence>MIKRYILPVIILLLVVVLAGGLVWFNYFREGMIKQFFATMQQPASPVSTYTVEPGVWTPNIEAIGSVSAIQGVNLAVEVAGIVKEIPFTANQIVEQGAALLQLDDAIEKADIVAAKAQDVLNDQTLVRARTLNTRGVGAESNVDTAQAASLAKKAEIAKLQAVMEQKLLKAPFKGTVGIPQIEQGQYLSPGTVVVSLQDLSTMRVDFTVNEQNLNQIHIDQQITISLADTNETYAGQITAIEPRIDPATRLVSVRAKVENADGKLRPGQFAQVRVTLPKEDNVYTLPQTALVSSLYGDYIFVLRPEEKKEDPAKAADAAKPADTAKPADAAKPADPAAKKEERFVLAQVFVTPGRRSGLLVEITKGIKKGDVVVTAGQNRLNAGGAVTIANAVNPANTTDAGLPTK</sequence>
<dbReference type="GO" id="GO:0015562">
    <property type="term" value="F:efflux transmembrane transporter activity"/>
    <property type="evidence" value="ECO:0007669"/>
    <property type="project" value="TreeGrafter"/>
</dbReference>
<evidence type="ECO:0000313" key="5">
    <source>
        <dbReference type="EMBL" id="MBA8881320.1"/>
    </source>
</evidence>
<feature type="domain" description="CusB-like beta-barrel" evidence="4">
    <location>
        <begin position="205"/>
        <end position="276"/>
    </location>
</feature>
<proteinExistence type="inferred from homology"/>
<dbReference type="Gene3D" id="2.40.50.100">
    <property type="match status" value="1"/>
</dbReference>
<dbReference type="AlphaFoldDB" id="A0A839EXU6"/>
<keyword evidence="3" id="KW-0812">Transmembrane</keyword>
<feature type="region of interest" description="Disordered" evidence="2">
    <location>
        <begin position="310"/>
        <end position="339"/>
    </location>
</feature>
<evidence type="ECO:0000256" key="2">
    <source>
        <dbReference type="SAM" id="MobiDB-lite"/>
    </source>
</evidence>
<evidence type="ECO:0000256" key="1">
    <source>
        <dbReference type="ARBA" id="ARBA00009477"/>
    </source>
</evidence>
<dbReference type="InterPro" id="IPR058792">
    <property type="entry name" value="Beta-barrel_RND_2"/>
</dbReference>
<comment type="caution">
    <text evidence="5">The sequence shown here is derived from an EMBL/GenBank/DDBJ whole genome shotgun (WGS) entry which is preliminary data.</text>
</comment>
<dbReference type="GO" id="GO:1990281">
    <property type="term" value="C:efflux pump complex"/>
    <property type="evidence" value="ECO:0007669"/>
    <property type="project" value="TreeGrafter"/>
</dbReference>
<dbReference type="NCBIfam" id="TIGR01730">
    <property type="entry name" value="RND_mfp"/>
    <property type="match status" value="1"/>
</dbReference>
<evidence type="ECO:0000313" key="6">
    <source>
        <dbReference type="Proteomes" id="UP000549052"/>
    </source>
</evidence>
<dbReference type="PANTHER" id="PTHR30469">
    <property type="entry name" value="MULTIDRUG RESISTANCE PROTEIN MDTA"/>
    <property type="match status" value="1"/>
</dbReference>
<keyword evidence="3" id="KW-0472">Membrane</keyword>
<dbReference type="PANTHER" id="PTHR30469:SF11">
    <property type="entry name" value="BLL4320 PROTEIN"/>
    <property type="match status" value="1"/>
</dbReference>
<dbReference type="Pfam" id="PF25954">
    <property type="entry name" value="Beta-barrel_RND_2"/>
    <property type="match status" value="1"/>
</dbReference>
<dbReference type="RefSeq" id="WP_182551918.1">
    <property type="nucleotide sequence ID" value="NZ_JACGXN010000013.1"/>
</dbReference>
<dbReference type="EMBL" id="JACGXN010000013">
    <property type="protein sequence ID" value="MBA8881320.1"/>
    <property type="molecule type" value="Genomic_DNA"/>
</dbReference>
<feature type="transmembrane region" description="Helical" evidence="3">
    <location>
        <begin position="6"/>
        <end position="27"/>
    </location>
</feature>
<reference evidence="5 6" key="1">
    <citation type="submission" date="2020-07" db="EMBL/GenBank/DDBJ databases">
        <title>Genomic Encyclopedia of Type Strains, Phase IV (KMG-V): Genome sequencing to study the core and pangenomes of soil and plant-associated prokaryotes.</title>
        <authorList>
            <person name="Whitman W."/>
        </authorList>
    </citation>
    <scope>NUCLEOTIDE SEQUENCE [LARGE SCALE GENOMIC DNA]</scope>
    <source>
        <strain evidence="5 6">AN3</strain>
    </source>
</reference>
<gene>
    <name evidence="5" type="ORF">FHW16_005058</name>
</gene>
<evidence type="ECO:0000259" key="4">
    <source>
        <dbReference type="Pfam" id="PF25954"/>
    </source>
</evidence>